<organism evidence="2 3">
    <name type="scientific">Streptomyces coacervatus</name>
    <dbReference type="NCBI Taxonomy" id="647381"/>
    <lineage>
        <taxon>Bacteria</taxon>
        <taxon>Bacillati</taxon>
        <taxon>Actinomycetota</taxon>
        <taxon>Actinomycetes</taxon>
        <taxon>Kitasatosporales</taxon>
        <taxon>Streptomycetaceae</taxon>
        <taxon>Streptomyces</taxon>
    </lineage>
</organism>
<dbReference type="EMBL" id="BAABDE010000015">
    <property type="protein sequence ID" value="GAA3796761.1"/>
    <property type="molecule type" value="Genomic_DNA"/>
</dbReference>
<sequence length="74" mass="8127">MLATVRIRRRPRSRGRFVRRSASDADAVSREEDKTSPSLVPVFHPGAVRPGAIKKPVVCSSGLSVGSRLSDRRK</sequence>
<feature type="compositionally biased region" description="Basic residues" evidence="1">
    <location>
        <begin position="1"/>
        <end position="19"/>
    </location>
</feature>
<proteinExistence type="predicted"/>
<evidence type="ECO:0000313" key="3">
    <source>
        <dbReference type="Proteomes" id="UP001501009"/>
    </source>
</evidence>
<feature type="compositionally biased region" description="Basic and acidic residues" evidence="1">
    <location>
        <begin position="21"/>
        <end position="35"/>
    </location>
</feature>
<dbReference type="Proteomes" id="UP001501009">
    <property type="component" value="Unassembled WGS sequence"/>
</dbReference>
<feature type="region of interest" description="Disordered" evidence="1">
    <location>
        <begin position="1"/>
        <end position="46"/>
    </location>
</feature>
<accession>A0ABP7HL88</accession>
<comment type="caution">
    <text evidence="2">The sequence shown here is derived from an EMBL/GenBank/DDBJ whole genome shotgun (WGS) entry which is preliminary data.</text>
</comment>
<evidence type="ECO:0000256" key="1">
    <source>
        <dbReference type="SAM" id="MobiDB-lite"/>
    </source>
</evidence>
<reference evidence="3" key="1">
    <citation type="journal article" date="2019" name="Int. J. Syst. Evol. Microbiol.">
        <title>The Global Catalogue of Microorganisms (GCM) 10K type strain sequencing project: providing services to taxonomists for standard genome sequencing and annotation.</title>
        <authorList>
            <consortium name="The Broad Institute Genomics Platform"/>
            <consortium name="The Broad Institute Genome Sequencing Center for Infectious Disease"/>
            <person name="Wu L."/>
            <person name="Ma J."/>
        </authorList>
    </citation>
    <scope>NUCLEOTIDE SEQUENCE [LARGE SCALE GENOMIC DNA]</scope>
    <source>
        <strain evidence="3">JCM 17138</strain>
    </source>
</reference>
<gene>
    <name evidence="2" type="ORF">GCM10022403_033350</name>
</gene>
<name>A0ABP7HL88_9ACTN</name>
<keyword evidence="3" id="KW-1185">Reference proteome</keyword>
<protein>
    <submittedName>
        <fullName evidence="2">Uncharacterized protein</fullName>
    </submittedName>
</protein>
<evidence type="ECO:0000313" key="2">
    <source>
        <dbReference type="EMBL" id="GAA3796761.1"/>
    </source>
</evidence>